<keyword evidence="4" id="KW-1185">Reference proteome</keyword>
<feature type="coiled-coil region" evidence="1">
    <location>
        <begin position="724"/>
        <end position="758"/>
    </location>
</feature>
<proteinExistence type="predicted"/>
<sequence length="923" mass="104376">MFRSTQPRVGQMVDMPALQATGVKIAEDQQTKRARLLDQAKALQGKLDKARSVISKASEVADPLKDTKFASDILAPVREVIGVVDAFADIHPAFKFVVGVAKAVIDMELKRRENDKQIALVYYTMTSTLSLLGEIDDIFRDGERLQQTLVGKLGEVCEVIKDFGNFCEVYYQQKVIPKLWNASKSKSKLTDFTSDFSGKRDQLQVLISTQAGLTIIDVKVDVRGVRLEIAQIKDLLQAQSAKEQEFEAKIASLGGKDVVVKSDELLKTLADTKEDIGSLKRSLKVDFDDALRRNRELFATKIDMSTEKIQDSVKMSTATIIQTLERGPHEFIEDEDIKVIWRDMPSRTSAKTRQFLAALHGFFQRKFVKHEHEKGEQHPDAWTLYFLSKVIFYLAIGDGIDEDCSGFLSVHEVNDFLKSRPDAMKCSAIAWITFWAVGPHMTDIEHLNVIEGLLEELEDAPENPLRCIKVHKKMMAYLDDDEDDISEYDALQRLRKTWRTTEMARIKADVAKLGYELPRPDYLTAVLGGRRLEHCIMPLVRILLERHIQVVRLAKKEIIAVCEFEDMRDTWNCIFIALDRRLDVLEHVWRQQRIDPEAQVESYCGGLFEAWYNLKQSRLEMDLPSDYDDDDDGLYDFSDDDEDGDDDDENGSQNEDADEDAKDEDDDEASVVDGKVKDDGASIAPPESLLHYSLGGDSEDDDAGLTTDDDSDWEPPASRKIKAEKEIKHRLKTVEEKLENLEEKLEGVDEKLDTLTEMLSKLLSAQNIELPAKRPSSTDSAAVADTRTAGTRESAEEDRDGEDNEDDGGSAVGSAQHEPFDPPELGGMFGQYGNDDGDEDEEDENIARRRGHSGRGRGSDDEEDSGSEEEDSESEKKKQKKKKKKGQQDDSEDDDEDEEEDSDNSDEDEEYQHVRPSWKLRGR</sequence>
<dbReference type="AlphaFoldDB" id="A0A9P3LCX4"/>
<gene>
    <name evidence="3" type="ORF">PsYK624_067990</name>
</gene>
<evidence type="ECO:0000313" key="4">
    <source>
        <dbReference type="Proteomes" id="UP000703269"/>
    </source>
</evidence>
<protein>
    <recommendedName>
        <fullName evidence="5">EF-hand domain-containing protein</fullName>
    </recommendedName>
</protein>
<evidence type="ECO:0000313" key="3">
    <source>
        <dbReference type="EMBL" id="GJE90655.1"/>
    </source>
</evidence>
<organism evidence="3 4">
    <name type="scientific">Phanerochaete sordida</name>
    <dbReference type="NCBI Taxonomy" id="48140"/>
    <lineage>
        <taxon>Eukaryota</taxon>
        <taxon>Fungi</taxon>
        <taxon>Dikarya</taxon>
        <taxon>Basidiomycota</taxon>
        <taxon>Agaricomycotina</taxon>
        <taxon>Agaricomycetes</taxon>
        <taxon>Polyporales</taxon>
        <taxon>Phanerochaetaceae</taxon>
        <taxon>Phanerochaete</taxon>
    </lineage>
</organism>
<dbReference type="OrthoDB" id="3222020at2759"/>
<feature type="region of interest" description="Disordered" evidence="2">
    <location>
        <begin position="766"/>
        <end position="923"/>
    </location>
</feature>
<dbReference type="InterPro" id="IPR018247">
    <property type="entry name" value="EF_Hand_1_Ca_BS"/>
</dbReference>
<evidence type="ECO:0000256" key="2">
    <source>
        <dbReference type="SAM" id="MobiDB-lite"/>
    </source>
</evidence>
<dbReference type="Proteomes" id="UP000703269">
    <property type="component" value="Unassembled WGS sequence"/>
</dbReference>
<reference evidence="3 4" key="1">
    <citation type="submission" date="2021-08" db="EMBL/GenBank/DDBJ databases">
        <title>Draft Genome Sequence of Phanerochaete sordida strain YK-624.</title>
        <authorList>
            <person name="Mori T."/>
            <person name="Dohra H."/>
            <person name="Suzuki T."/>
            <person name="Kawagishi H."/>
            <person name="Hirai H."/>
        </authorList>
    </citation>
    <scope>NUCLEOTIDE SEQUENCE [LARGE SCALE GENOMIC DNA]</scope>
    <source>
        <strain evidence="3 4">YK-624</strain>
    </source>
</reference>
<feature type="compositionally biased region" description="Acidic residues" evidence="2">
    <location>
        <begin position="860"/>
        <end position="873"/>
    </location>
</feature>
<dbReference type="EMBL" id="BPQB01000017">
    <property type="protein sequence ID" value="GJE90655.1"/>
    <property type="molecule type" value="Genomic_DNA"/>
</dbReference>
<keyword evidence="1" id="KW-0175">Coiled coil</keyword>
<dbReference type="PROSITE" id="PS00018">
    <property type="entry name" value="EF_HAND_1"/>
    <property type="match status" value="1"/>
</dbReference>
<feature type="compositionally biased region" description="Acidic residues" evidence="2">
    <location>
        <begin position="623"/>
        <end position="670"/>
    </location>
</feature>
<feature type="compositionally biased region" description="Acidic residues" evidence="2">
    <location>
        <begin position="697"/>
        <end position="713"/>
    </location>
</feature>
<feature type="coiled-coil region" evidence="1">
    <location>
        <begin position="26"/>
        <end position="53"/>
    </location>
</feature>
<accession>A0A9P3LCX4</accession>
<feature type="compositionally biased region" description="Acidic residues" evidence="2">
    <location>
        <begin position="835"/>
        <end position="844"/>
    </location>
</feature>
<feature type="compositionally biased region" description="Acidic residues" evidence="2">
    <location>
        <begin position="889"/>
        <end position="910"/>
    </location>
</feature>
<comment type="caution">
    <text evidence="3">The sequence shown here is derived from an EMBL/GenBank/DDBJ whole genome shotgun (WGS) entry which is preliminary data.</text>
</comment>
<name>A0A9P3LCX4_9APHY</name>
<feature type="region of interest" description="Disordered" evidence="2">
    <location>
        <begin position="623"/>
        <end position="721"/>
    </location>
</feature>
<evidence type="ECO:0000256" key="1">
    <source>
        <dbReference type="SAM" id="Coils"/>
    </source>
</evidence>
<evidence type="ECO:0008006" key="5">
    <source>
        <dbReference type="Google" id="ProtNLM"/>
    </source>
</evidence>
<feature type="compositionally biased region" description="Acidic residues" evidence="2">
    <location>
        <begin position="795"/>
        <end position="808"/>
    </location>
</feature>